<evidence type="ECO:0000256" key="1">
    <source>
        <dbReference type="ARBA" id="ARBA00004651"/>
    </source>
</evidence>
<evidence type="ECO:0000256" key="2">
    <source>
        <dbReference type="ARBA" id="ARBA00009773"/>
    </source>
</evidence>
<dbReference type="GO" id="GO:0055085">
    <property type="term" value="P:transmembrane transport"/>
    <property type="evidence" value="ECO:0007669"/>
    <property type="project" value="TreeGrafter"/>
</dbReference>
<dbReference type="AlphaFoldDB" id="A0A134DHM9"/>
<evidence type="ECO:0000256" key="6">
    <source>
        <dbReference type="ARBA" id="ARBA00022989"/>
    </source>
</evidence>
<dbReference type="EMBL" id="CP025299">
    <property type="protein sequence ID" value="AUG30948.1"/>
    <property type="molecule type" value="Genomic_DNA"/>
</dbReference>
<proteinExistence type="inferred from homology"/>
<dbReference type="RefSeq" id="WP_060959650.1">
    <property type="nucleotide sequence ID" value="NZ_CP025299.1"/>
</dbReference>
<dbReference type="STRING" id="162426.RM52_08080"/>
<accession>A0A134DHM9</accession>
<dbReference type="GO" id="GO:0005886">
    <property type="term" value="C:plasma membrane"/>
    <property type="evidence" value="ECO:0007669"/>
    <property type="project" value="UniProtKB-SubCell"/>
</dbReference>
<dbReference type="InterPro" id="IPR002549">
    <property type="entry name" value="AI-2E-like"/>
</dbReference>
<keyword evidence="5" id="KW-0812">Transmembrane</keyword>
<evidence type="ECO:0000256" key="4">
    <source>
        <dbReference type="ARBA" id="ARBA00022475"/>
    </source>
</evidence>
<comment type="subcellular location">
    <subcellularLocation>
        <location evidence="1">Cell membrane</location>
        <topology evidence="1">Multi-pass membrane protein</topology>
    </subcellularLocation>
</comment>
<dbReference type="PANTHER" id="PTHR21716">
    <property type="entry name" value="TRANSMEMBRANE PROTEIN"/>
    <property type="match status" value="1"/>
</dbReference>
<comment type="similarity">
    <text evidence="2">Belongs to the autoinducer-2 exporter (AI-2E) (TC 2.A.86) family.</text>
</comment>
<reference evidence="8 9" key="1">
    <citation type="submission" date="2017-12" db="EMBL/GenBank/DDBJ databases">
        <title>Isolation and characterization of estrogens degradatiion strain Microbacterium hominis SJTG1.</title>
        <authorList>
            <person name="Xiong W."/>
            <person name="Yin C."/>
            <person name="Zheng D."/>
            <person name="Liang R."/>
        </authorList>
    </citation>
    <scope>NUCLEOTIDE SEQUENCE [LARGE SCALE GENOMIC DNA]</scope>
    <source>
        <strain evidence="8 9">SJTG1</strain>
    </source>
</reference>
<name>A0A134DHM9_9MICO</name>
<evidence type="ECO:0000256" key="7">
    <source>
        <dbReference type="ARBA" id="ARBA00023136"/>
    </source>
</evidence>
<evidence type="ECO:0000256" key="5">
    <source>
        <dbReference type="ARBA" id="ARBA00022692"/>
    </source>
</evidence>
<evidence type="ECO:0000256" key="3">
    <source>
        <dbReference type="ARBA" id="ARBA00022448"/>
    </source>
</evidence>
<keyword evidence="7" id="KW-0472">Membrane</keyword>
<dbReference type="Proteomes" id="UP000233276">
    <property type="component" value="Chromosome"/>
</dbReference>
<evidence type="ECO:0000313" key="9">
    <source>
        <dbReference type="Proteomes" id="UP000233276"/>
    </source>
</evidence>
<protein>
    <submittedName>
        <fullName evidence="8">AI-2E family transporter</fullName>
    </submittedName>
</protein>
<dbReference type="PANTHER" id="PTHR21716:SF53">
    <property type="entry name" value="PERMEASE PERM-RELATED"/>
    <property type="match status" value="1"/>
</dbReference>
<dbReference type="Pfam" id="PF01594">
    <property type="entry name" value="AI-2E_transport"/>
    <property type="match status" value="1"/>
</dbReference>
<keyword evidence="6" id="KW-1133">Transmembrane helix</keyword>
<organism evidence="8 9">
    <name type="scientific">Microbacterium hominis</name>
    <dbReference type="NCBI Taxonomy" id="162426"/>
    <lineage>
        <taxon>Bacteria</taxon>
        <taxon>Bacillati</taxon>
        <taxon>Actinomycetota</taxon>
        <taxon>Actinomycetes</taxon>
        <taxon>Micrococcales</taxon>
        <taxon>Microbacteriaceae</taxon>
        <taxon>Microbacterium</taxon>
    </lineage>
</organism>
<sequence length="399" mass="42510">MAVGTDEPGKRSLLRRAKTQTTPDVDEGGRPPAASSAESGTPPVARSGRQVWTTINRPFVAGFFLTFGGLVAILLGLAVSSLVTVWIYVAFALFVALGLNPVVQRLQRHGVARAWAIVIVYFAFAVLITAVVWLIVPTVVRQISQFITDLPTLVSSFQQTELYAWVREQFGDQVPVILSEVQRFLTDPGHIAAIGGGVLQIGISIGTTLSGIIIIVVLSLYFLASLPEIKQAFYRMVPARSRELAADLTEQITESVGGYLGGMVVLAFFNAVVSFILYTVLGLPFPALMAVVAFCLTIIPLVGTVLFWGIASIVALFASPLSALIFALAYLVYMQLEAYVLTPKVMNKAIAVPGALVVIGALVGGTLMGLLGALVAIPVTASILLIIKKVFIPKQDAAI</sequence>
<evidence type="ECO:0000313" key="8">
    <source>
        <dbReference type="EMBL" id="AUG30948.1"/>
    </source>
</evidence>
<keyword evidence="3" id="KW-0813">Transport</keyword>
<gene>
    <name evidence="8" type="ORF">CXR34_16755</name>
</gene>
<dbReference type="OrthoDB" id="4016357at2"/>
<dbReference type="KEGG" id="mhos:CXR34_16755"/>
<keyword evidence="4" id="KW-1003">Cell membrane</keyword>